<dbReference type="AlphaFoldDB" id="E4Z278"/>
<feature type="compositionally biased region" description="Polar residues" evidence="1">
    <location>
        <begin position="64"/>
        <end position="75"/>
    </location>
</feature>
<gene>
    <name evidence="2" type="ORF">GSOID_T00023899001</name>
</gene>
<feature type="region of interest" description="Disordered" evidence="1">
    <location>
        <begin position="1"/>
        <end position="75"/>
    </location>
</feature>
<feature type="compositionally biased region" description="Polar residues" evidence="1">
    <location>
        <begin position="1"/>
        <end position="14"/>
    </location>
</feature>
<dbReference type="EMBL" id="FN656653">
    <property type="protein sequence ID" value="CBY41806.1"/>
    <property type="molecule type" value="Genomic_DNA"/>
</dbReference>
<protein>
    <submittedName>
        <fullName evidence="2">Uncharacterized protein</fullName>
    </submittedName>
</protein>
<feature type="compositionally biased region" description="Low complexity" evidence="1">
    <location>
        <begin position="42"/>
        <end position="63"/>
    </location>
</feature>
<evidence type="ECO:0000256" key="1">
    <source>
        <dbReference type="SAM" id="MobiDB-lite"/>
    </source>
</evidence>
<proteinExistence type="predicted"/>
<dbReference type="Proteomes" id="UP000011014">
    <property type="component" value="Unassembled WGS sequence"/>
</dbReference>
<accession>E4Z278</accession>
<organism evidence="2">
    <name type="scientific">Oikopleura dioica</name>
    <name type="common">Tunicate</name>
    <dbReference type="NCBI Taxonomy" id="34765"/>
    <lineage>
        <taxon>Eukaryota</taxon>
        <taxon>Metazoa</taxon>
        <taxon>Chordata</taxon>
        <taxon>Tunicata</taxon>
        <taxon>Appendicularia</taxon>
        <taxon>Copelata</taxon>
        <taxon>Oikopleuridae</taxon>
        <taxon>Oikopleura</taxon>
    </lineage>
</organism>
<name>E4Z278_OIKDI</name>
<evidence type="ECO:0000313" key="2">
    <source>
        <dbReference type="EMBL" id="CBY41806.1"/>
    </source>
</evidence>
<reference evidence="2" key="1">
    <citation type="journal article" date="2010" name="Science">
        <title>Plasticity of animal genome architecture unmasked by rapid evolution of a pelagic tunicate.</title>
        <authorList>
            <person name="Denoeud F."/>
            <person name="Henriet S."/>
            <person name="Mungpakdee S."/>
            <person name="Aury J.M."/>
            <person name="Da Silva C."/>
            <person name="Brinkmann H."/>
            <person name="Mikhaleva J."/>
            <person name="Olsen L.C."/>
            <person name="Jubin C."/>
            <person name="Canestro C."/>
            <person name="Bouquet J.M."/>
            <person name="Danks G."/>
            <person name="Poulain J."/>
            <person name="Campsteijn C."/>
            <person name="Adamski M."/>
            <person name="Cross I."/>
            <person name="Yadetie F."/>
            <person name="Muffato M."/>
            <person name="Louis A."/>
            <person name="Butcher S."/>
            <person name="Tsagkogeorga G."/>
            <person name="Konrad A."/>
            <person name="Singh S."/>
            <person name="Jensen M.F."/>
            <person name="Cong E.H."/>
            <person name="Eikeseth-Otteraa H."/>
            <person name="Noel B."/>
            <person name="Anthouard V."/>
            <person name="Porcel B.M."/>
            <person name="Kachouri-Lafond R."/>
            <person name="Nishino A."/>
            <person name="Ugolini M."/>
            <person name="Chourrout P."/>
            <person name="Nishida H."/>
            <person name="Aasland R."/>
            <person name="Huzurbazar S."/>
            <person name="Westhof E."/>
            <person name="Delsuc F."/>
            <person name="Lehrach H."/>
            <person name="Reinhardt R."/>
            <person name="Weissenbach J."/>
            <person name="Roy S.W."/>
            <person name="Artiguenave F."/>
            <person name="Postlethwait J.H."/>
            <person name="Manak J.R."/>
            <person name="Thompson E.M."/>
            <person name="Jaillon O."/>
            <person name="Du Pasquier L."/>
            <person name="Boudinot P."/>
            <person name="Liberles D.A."/>
            <person name="Volff J.N."/>
            <person name="Philippe H."/>
            <person name="Lenhard B."/>
            <person name="Roest Crollius H."/>
            <person name="Wincker P."/>
            <person name="Chourrout D."/>
        </authorList>
    </citation>
    <scope>NUCLEOTIDE SEQUENCE [LARGE SCALE GENOMIC DNA]</scope>
</reference>
<sequence length="305" mass="33549">MSRRNNGLSTPSRESAQEPFARYYENGQREGVSARSTRRTSARSARSASSRPSSARVSRPQSAVQSENSEDTSSNEPLLILTENLFLLEVPNSTIDSNWNKAKNQRAGSARSTTETKTRKSVCSWILYPDGKTCISKTSSGYVAVYGHMAEKSLIGISTSSGLISFSSPAMIFDKCGMRLNNNEQILKWGQIKSPVDVKINRYLRLKAASPRSIVLFYEGGGEKYHLNLAEAKSRVAVLTNMGQLNSTLGQGLVVSNFSLIYNEKEPETGLKSEASEEHAPLAAGETSYNWAANLTRVISNRYQK</sequence>